<keyword evidence="1" id="KW-0732">Signal</keyword>
<protein>
    <recommendedName>
        <fullName evidence="4">Secreted protein</fullName>
    </recommendedName>
</protein>
<dbReference type="EMBL" id="GDIQ01010294">
    <property type="protein sequence ID" value="JAN84443.1"/>
    <property type="molecule type" value="Transcribed_RNA"/>
</dbReference>
<evidence type="ECO:0000313" key="3">
    <source>
        <dbReference type="EMBL" id="JAN84443.1"/>
    </source>
</evidence>
<name>A0A0P4XHM8_9CRUS</name>
<evidence type="ECO:0000256" key="1">
    <source>
        <dbReference type="SAM" id="SignalP"/>
    </source>
</evidence>
<reference evidence="2" key="1">
    <citation type="submission" date="2015-10" db="EMBL/GenBank/DDBJ databases">
        <title>Daphnia magna gene sets from two clonal populations assembled and annotated with EvidentialGene.</title>
        <authorList>
            <person name="Gilbert D."/>
            <person name="Podicheti R."/>
            <person name="Orsini L."/>
            <person name="Colbourne J."/>
            <person name="Pfrender M."/>
        </authorList>
    </citation>
    <scope>NUCLEOTIDE SEQUENCE</scope>
</reference>
<evidence type="ECO:0000313" key="2">
    <source>
        <dbReference type="EMBL" id="JAI72607.1"/>
    </source>
</evidence>
<dbReference type="EMBL" id="GDIP01250794">
    <property type="protein sequence ID" value="JAI72607.1"/>
    <property type="molecule type" value="Transcribed_RNA"/>
</dbReference>
<proteinExistence type="predicted"/>
<feature type="signal peptide" evidence="1">
    <location>
        <begin position="1"/>
        <end position="19"/>
    </location>
</feature>
<sequence>MALFIALVLLLCRAGYTIMQSIPATSRCFRQKIILIVHRIHHLTHTISISFLFFVVLFAVDSRHCCPFINYGSLLRTKPQKKEKKWKSCVSGGEFGAQLK</sequence>
<accession>A0A0P4XHM8</accession>
<reference evidence="2" key="3">
    <citation type="submission" date="2015-10" db="EMBL/GenBank/DDBJ databases">
        <authorList>
            <person name="Gilbert D.G."/>
        </authorList>
    </citation>
    <scope>NUCLEOTIDE SEQUENCE</scope>
</reference>
<organism evidence="2">
    <name type="scientific">Daphnia magna</name>
    <dbReference type="NCBI Taxonomy" id="35525"/>
    <lineage>
        <taxon>Eukaryota</taxon>
        <taxon>Metazoa</taxon>
        <taxon>Ecdysozoa</taxon>
        <taxon>Arthropoda</taxon>
        <taxon>Crustacea</taxon>
        <taxon>Branchiopoda</taxon>
        <taxon>Diplostraca</taxon>
        <taxon>Cladocera</taxon>
        <taxon>Anomopoda</taxon>
        <taxon>Daphniidae</taxon>
        <taxon>Daphnia</taxon>
    </lineage>
</organism>
<reference evidence="3" key="2">
    <citation type="submission" date="2015-10" db="EMBL/GenBank/DDBJ databases">
        <title>EvidentialGene: Evidence-directed Construction of Complete mRNA Transcriptomes without Genomes.</title>
        <authorList>
            <person name="Gilbert D.G."/>
        </authorList>
    </citation>
    <scope>NUCLEOTIDE SEQUENCE</scope>
</reference>
<feature type="chain" id="PRO_5013461598" description="Secreted protein" evidence="1">
    <location>
        <begin position="20"/>
        <end position="100"/>
    </location>
</feature>
<dbReference type="AlphaFoldDB" id="A0A0P4XHM8"/>
<evidence type="ECO:0008006" key="4">
    <source>
        <dbReference type="Google" id="ProtNLM"/>
    </source>
</evidence>